<evidence type="ECO:0000313" key="1">
    <source>
        <dbReference type="EMBL" id="KAK7469875.1"/>
    </source>
</evidence>
<dbReference type="Proteomes" id="UP001519460">
    <property type="component" value="Unassembled WGS sequence"/>
</dbReference>
<comment type="caution">
    <text evidence="1">The sequence shown here is derived from an EMBL/GenBank/DDBJ whole genome shotgun (WGS) entry which is preliminary data.</text>
</comment>
<protein>
    <submittedName>
        <fullName evidence="1">Uncharacterized protein</fullName>
    </submittedName>
</protein>
<dbReference type="EMBL" id="JACVVK020000500">
    <property type="protein sequence ID" value="KAK7469875.1"/>
    <property type="molecule type" value="Genomic_DNA"/>
</dbReference>
<keyword evidence="2" id="KW-1185">Reference proteome</keyword>
<proteinExistence type="predicted"/>
<organism evidence="1 2">
    <name type="scientific">Batillaria attramentaria</name>
    <dbReference type="NCBI Taxonomy" id="370345"/>
    <lineage>
        <taxon>Eukaryota</taxon>
        <taxon>Metazoa</taxon>
        <taxon>Spiralia</taxon>
        <taxon>Lophotrochozoa</taxon>
        <taxon>Mollusca</taxon>
        <taxon>Gastropoda</taxon>
        <taxon>Caenogastropoda</taxon>
        <taxon>Sorbeoconcha</taxon>
        <taxon>Cerithioidea</taxon>
        <taxon>Batillariidae</taxon>
        <taxon>Batillaria</taxon>
    </lineage>
</organism>
<dbReference type="AlphaFoldDB" id="A0ABD0JCW4"/>
<evidence type="ECO:0000313" key="2">
    <source>
        <dbReference type="Proteomes" id="UP001519460"/>
    </source>
</evidence>
<reference evidence="1 2" key="1">
    <citation type="journal article" date="2023" name="Sci. Data">
        <title>Genome assembly of the Korean intertidal mud-creeper Batillaria attramentaria.</title>
        <authorList>
            <person name="Patra A.K."/>
            <person name="Ho P.T."/>
            <person name="Jun S."/>
            <person name="Lee S.J."/>
            <person name="Kim Y."/>
            <person name="Won Y.J."/>
        </authorList>
    </citation>
    <scope>NUCLEOTIDE SEQUENCE [LARGE SCALE GENOMIC DNA]</scope>
    <source>
        <strain evidence="1">Wonlab-2016</strain>
    </source>
</reference>
<sequence>MQTHYAKQKKHSVRVTSSAITPGFQAIVSAMNSTQLMVNCKGKAVQFYIVINGGSGVTSDRLEKELVARTCQSSVIVPKNSLL</sequence>
<accession>A0ABD0JCW4</accession>
<gene>
    <name evidence="1" type="ORF">BaRGS_00036095</name>
</gene>
<name>A0ABD0JCW4_9CAEN</name>